<dbReference type="Proteomes" id="UP000031623">
    <property type="component" value="Chromosome"/>
</dbReference>
<protein>
    <submittedName>
        <fullName evidence="1">Uncharacterized protein</fullName>
    </submittedName>
</protein>
<dbReference type="EMBL" id="AP014633">
    <property type="protein sequence ID" value="BAP57201.1"/>
    <property type="molecule type" value="Genomic_DNA"/>
</dbReference>
<dbReference type="KEGG" id="tig:THII_2904"/>
<evidence type="ECO:0000313" key="1">
    <source>
        <dbReference type="EMBL" id="BAP57201.1"/>
    </source>
</evidence>
<proteinExistence type="predicted"/>
<gene>
    <name evidence="1" type="ORF">THII_2904</name>
</gene>
<organism evidence="1 2">
    <name type="scientific">Thioploca ingrica</name>
    <dbReference type="NCBI Taxonomy" id="40754"/>
    <lineage>
        <taxon>Bacteria</taxon>
        <taxon>Pseudomonadati</taxon>
        <taxon>Pseudomonadota</taxon>
        <taxon>Gammaproteobacteria</taxon>
        <taxon>Thiotrichales</taxon>
        <taxon>Thiotrichaceae</taxon>
        <taxon>Thioploca</taxon>
    </lineage>
</organism>
<sequence length="83" mass="9491">MRYFNNLTPLNTACDWGNGELETLEFLGEESRLLDLYEDKSPSLHKWDEDYESSGAKESFAALDDIEGFSWSQTASSYNPDEL</sequence>
<dbReference type="HOGENOM" id="CLU_2541530_0_0_6"/>
<name>A0A090BVP2_9GAMM</name>
<keyword evidence="2" id="KW-1185">Reference proteome</keyword>
<accession>A0A090BVP2</accession>
<evidence type="ECO:0000313" key="2">
    <source>
        <dbReference type="Proteomes" id="UP000031623"/>
    </source>
</evidence>
<reference evidence="1" key="1">
    <citation type="journal article" date="2014" name="ISME J.">
        <title>Ecophysiology of Thioploca ingrica as revealed by the complete genome sequence supplemented with proteomic evidence.</title>
        <authorList>
            <person name="Kojima H."/>
            <person name="Ogura Y."/>
            <person name="Yamamoto N."/>
            <person name="Togashi T."/>
            <person name="Mori H."/>
            <person name="Watanabe T."/>
            <person name="Nemoto F."/>
            <person name="Kurokawa K."/>
            <person name="Hayashi T."/>
            <person name="Fukui M."/>
        </authorList>
    </citation>
    <scope>NUCLEOTIDE SEQUENCE [LARGE SCALE GENOMIC DNA]</scope>
</reference>
<dbReference type="AlphaFoldDB" id="A0A090BVP2"/>